<gene>
    <name evidence="2" type="ORF">PaG_00430</name>
</gene>
<keyword evidence="3" id="KW-1185">Reference proteome</keyword>
<accession>W3VTM6</accession>
<feature type="compositionally biased region" description="Basic and acidic residues" evidence="1">
    <location>
        <begin position="1"/>
        <end position="11"/>
    </location>
</feature>
<name>W3VTM6_MOEAP</name>
<evidence type="ECO:0000313" key="3">
    <source>
        <dbReference type="Proteomes" id="UP000019462"/>
    </source>
</evidence>
<organism evidence="2 3">
    <name type="scientific">Moesziomyces aphidis</name>
    <name type="common">Pseudozyma aphidis</name>
    <dbReference type="NCBI Taxonomy" id="84754"/>
    <lineage>
        <taxon>Eukaryota</taxon>
        <taxon>Fungi</taxon>
        <taxon>Dikarya</taxon>
        <taxon>Basidiomycota</taxon>
        <taxon>Ustilaginomycotina</taxon>
        <taxon>Ustilaginomycetes</taxon>
        <taxon>Ustilaginales</taxon>
        <taxon>Ustilaginaceae</taxon>
        <taxon>Moesziomyces</taxon>
    </lineage>
</organism>
<dbReference type="EMBL" id="AWNI01000003">
    <property type="protein sequence ID" value="ETS64983.1"/>
    <property type="molecule type" value="Genomic_DNA"/>
</dbReference>
<feature type="compositionally biased region" description="Low complexity" evidence="1">
    <location>
        <begin position="214"/>
        <end position="228"/>
    </location>
</feature>
<evidence type="ECO:0000256" key="1">
    <source>
        <dbReference type="SAM" id="MobiDB-lite"/>
    </source>
</evidence>
<dbReference type="Proteomes" id="UP000019462">
    <property type="component" value="Unassembled WGS sequence"/>
</dbReference>
<dbReference type="HOGENOM" id="CLU_966834_0_0_1"/>
<dbReference type="AlphaFoldDB" id="W3VTM6"/>
<feature type="region of interest" description="Disordered" evidence="1">
    <location>
        <begin position="1"/>
        <end position="37"/>
    </location>
</feature>
<comment type="caution">
    <text evidence="2">The sequence shown here is derived from an EMBL/GenBank/DDBJ whole genome shotgun (WGS) entry which is preliminary data.</text>
</comment>
<dbReference type="OrthoDB" id="10444932at2759"/>
<feature type="region of interest" description="Disordered" evidence="1">
    <location>
        <begin position="214"/>
        <end position="234"/>
    </location>
</feature>
<evidence type="ECO:0000313" key="2">
    <source>
        <dbReference type="EMBL" id="ETS64983.1"/>
    </source>
</evidence>
<proteinExistence type="predicted"/>
<protein>
    <submittedName>
        <fullName evidence="2">Uncharacterized protein</fullName>
    </submittedName>
</protein>
<reference evidence="2 3" key="1">
    <citation type="journal article" date="2014" name="Genome Announc.">
        <title>Genome sequence of the basidiomycetous fungus Pseudozyma aphidis DSM70725, an efficient producer of biosurfactant mannosylerythritol lipids.</title>
        <authorList>
            <person name="Lorenz S."/>
            <person name="Guenther M."/>
            <person name="Grumaz C."/>
            <person name="Rupp S."/>
            <person name="Zibek S."/>
            <person name="Sohn K."/>
        </authorList>
    </citation>
    <scope>NUCLEOTIDE SEQUENCE [LARGE SCALE GENOMIC DNA]</scope>
    <source>
        <strain evidence="3">ATCC 32657 / CBS 517.83 / DSM 70725 / JCM 10318 / NBRC 10182 / NRRL Y-7954 / St-0401</strain>
    </source>
</reference>
<sequence>MPGVRASEHVRARGFQSASTRSAADCRQPKPTTAVPEGWSTATALSMLCGSASSCMHRHGGSSPERAAAARACETNLDPDNRLSLAAECTTRASSPRSAPHLPRLTLGLSASRHAPRCLSHSCTLGLPCRWQNARPLIAHPSSPYAPCIFGCSFRPSNIAASNRKHGDQASQWLVSGISSKSARLLRMIAVRSLRLPPCCGANGQRQVSLHAAPPSLRSPALSSPRPSRQAHSTSMRILASSLSHYRTRPLASWAFSASQILRQWQNVPSIGRRGIESAKAPCAAAGR</sequence>